<sequence>MGHIDKNSDYFAEAKEICSNLGMFPIMEFQYDYDPLLICQFYATAHFHNGRNRKITWMTQGAVNEATLAEFAAILGYEDRGRDVPCGFRCHMREHPSKKDVLTPLHIRGRGVAGKIKDLLPTYDILHRIFRETVAPRAGNKDEIHGFSVDLLFNTFLNRESGQPLDVTDFIWNEMVAAAHTRRVPPFAPYIMALIMSKCPVIARTLSTRSLVVHKPKALKIKTHAKPRVEAACNLSAMRFGEHGESAVLFLLLLMPLSATAQLCGHDVASSTYQSNLAAVAGTLPGNISSSPHLFATATAGEPPDVVYALALCRGDIKATACGVCVEASFKTCPTDVLTSTVYYDDCLLGLSSHGFLKPPNITEDGTLYQSWKDNIAGDADTIAAAVHELLAGTAHDAAANETRFATTVMDFISAASGKLYSLAQCTPDLSQGDCLACLQRLIAMVNATMATSGPKGGRILVLRCNIRFEGFSFYDSEPMRQINLSSVAPAPIRKRDGWKPWVIAISVAAPVVLALCFILYCCRIIKGKPEKPTHSLQGGDALVWEMEAEFPEFVVFNFHQILDATSNFSQENMLGEGGFGRVYKGYIPGRMDIAVKRLASHSGQGFLEFKNEVQLIAKLQHRNLIRLLGCCSEGEEKILVYEYMPNKSLDFFIFDENIKTSLDWNIRIVIIQGIIEGLLYLHKHSRLCVIHRDLKPSNILLDNRMNPKISDFGLAKIFSLNNTDENNTGRVVGTYGYMAPEYASDGIFSIKSDVFSFGVLTLEILSGKSNSGSYQCGSFFNLLGY</sequence>
<dbReference type="EnsemblPlants" id="AVESA.00010b.r2.2AG0260570.1">
    <property type="protein sequence ID" value="AVESA.00010b.r2.2AG0260570.1.CDS"/>
    <property type="gene ID" value="AVESA.00010b.r2.2AG0260570"/>
</dbReference>
<reference evidence="1" key="1">
    <citation type="submission" date="2021-05" db="EMBL/GenBank/DDBJ databases">
        <authorList>
            <person name="Scholz U."/>
            <person name="Mascher M."/>
            <person name="Fiebig A."/>
        </authorList>
    </citation>
    <scope>NUCLEOTIDE SEQUENCE [LARGE SCALE GENOMIC DNA]</scope>
</reference>
<keyword evidence="2" id="KW-1185">Reference proteome</keyword>
<evidence type="ECO:0000313" key="2">
    <source>
        <dbReference type="Proteomes" id="UP001732700"/>
    </source>
</evidence>
<name>A0ACD5UK02_AVESA</name>
<accession>A0ACD5UK02</accession>
<organism evidence="1 2">
    <name type="scientific">Avena sativa</name>
    <name type="common">Oat</name>
    <dbReference type="NCBI Taxonomy" id="4498"/>
    <lineage>
        <taxon>Eukaryota</taxon>
        <taxon>Viridiplantae</taxon>
        <taxon>Streptophyta</taxon>
        <taxon>Embryophyta</taxon>
        <taxon>Tracheophyta</taxon>
        <taxon>Spermatophyta</taxon>
        <taxon>Magnoliopsida</taxon>
        <taxon>Liliopsida</taxon>
        <taxon>Poales</taxon>
        <taxon>Poaceae</taxon>
        <taxon>BOP clade</taxon>
        <taxon>Pooideae</taxon>
        <taxon>Poodae</taxon>
        <taxon>Poeae</taxon>
        <taxon>Poeae Chloroplast Group 1 (Aveneae type)</taxon>
        <taxon>Aveninae</taxon>
        <taxon>Avena</taxon>
    </lineage>
</organism>
<evidence type="ECO:0000313" key="1">
    <source>
        <dbReference type="EnsemblPlants" id="AVESA.00010b.r2.2AG0260570.1.CDS"/>
    </source>
</evidence>
<reference evidence="1" key="2">
    <citation type="submission" date="2025-09" db="UniProtKB">
        <authorList>
            <consortium name="EnsemblPlants"/>
        </authorList>
    </citation>
    <scope>IDENTIFICATION</scope>
</reference>
<protein>
    <submittedName>
        <fullName evidence="1">Uncharacterized protein</fullName>
    </submittedName>
</protein>
<proteinExistence type="predicted"/>
<dbReference type="Proteomes" id="UP001732700">
    <property type="component" value="Chromosome 2A"/>
</dbReference>